<evidence type="ECO:0000256" key="1">
    <source>
        <dbReference type="SAM" id="MobiDB-lite"/>
    </source>
</evidence>
<gene>
    <name evidence="2" type="ORF">M0812_08663</name>
</gene>
<dbReference type="EMBL" id="JANTQA010000021">
    <property type="protein sequence ID" value="KAJ3446127.1"/>
    <property type="molecule type" value="Genomic_DNA"/>
</dbReference>
<name>A0AAV7ZW14_9EUKA</name>
<evidence type="ECO:0000313" key="3">
    <source>
        <dbReference type="Proteomes" id="UP001146793"/>
    </source>
</evidence>
<feature type="region of interest" description="Disordered" evidence="1">
    <location>
        <begin position="279"/>
        <end position="316"/>
    </location>
</feature>
<dbReference type="Proteomes" id="UP001146793">
    <property type="component" value="Unassembled WGS sequence"/>
</dbReference>
<reference evidence="2" key="1">
    <citation type="submission" date="2022-08" db="EMBL/GenBank/DDBJ databases">
        <title>Novel sulphate-reducing endosymbionts in the free-living metamonad Anaeramoeba.</title>
        <authorList>
            <person name="Jerlstrom-Hultqvist J."/>
            <person name="Cepicka I."/>
            <person name="Gallot-Lavallee L."/>
            <person name="Salas-Leiva D."/>
            <person name="Curtis B.A."/>
            <person name="Zahonova K."/>
            <person name="Pipaliya S."/>
            <person name="Dacks J."/>
            <person name="Roger A.J."/>
        </authorList>
    </citation>
    <scope>NUCLEOTIDE SEQUENCE</scope>
    <source>
        <strain evidence="2">Busselton2</strain>
    </source>
</reference>
<feature type="compositionally biased region" description="Basic and acidic residues" evidence="1">
    <location>
        <begin position="293"/>
        <end position="316"/>
    </location>
</feature>
<feature type="compositionally biased region" description="Basic residues" evidence="1">
    <location>
        <begin position="211"/>
        <end position="221"/>
    </location>
</feature>
<feature type="region of interest" description="Disordered" evidence="1">
    <location>
        <begin position="164"/>
        <end position="266"/>
    </location>
</feature>
<sequence length="701" mass="81009">MNNQFSQLLPNTNSNVNSQLNVQNQNNQFERVSVQIIPKTRELTKIMKENKHSAFIELSLRSNKTLKSIIRHLNKKWKCGNKQEGTFPNKMYRLKLFPVNLNFPQGFDLTNSHQITIDFLYKQLQVNTLQIEYVFEIYLEPLRRKKHLNSLPVISSLSQDLNQDEKENLNCSKPQPKGKARPVNSNNPGIKPLTRRSQRIKKINKSSKNTRNAKRKKRIRRFLIIGKSKRFEIGKRSKGKNTSKTAKSKKPTLKRNNTESFQRKRKYCERTYSLPITVNLEPIQNKENQPNENETKKQPLKKEETGPRITIKTERPTLKQNNTNTIKIKKENKNCLKKKRLNDNKTKTKNANKTEIKKDTLHPLSNFLGLLGSINKNEKQQSITTPIKAQASIPKQTDILHSNTNSSITNIILNSNFNNNIKKKFNQTQNQNPHAVNKMKKINNGSELLQWKTPRSFPLQRITDSMRTKTFLIPNEEISQDSFNLGKKTQSRKLNTPMNENSMDTLRRYNFEDSFQYYPEQVTNQIFSPSLDNHSLFCSPSLPFGLSNHSYLNSPSQQLLISPLMVNNDNSEISLNKSKLSTSNFTNGNFNDREISLDLLYKSPSLNRMDPNHSPSPSKLLKKKIFIVNNENVKLNKNFTNSSNYNKNISVSTKNKKNANALNFKKLNVGENNLTNFKRMLNRFDQELLPTSPSSSSPSLF</sequence>
<protein>
    <submittedName>
        <fullName evidence="2">Uncharacterized protein</fullName>
    </submittedName>
</protein>
<evidence type="ECO:0000313" key="2">
    <source>
        <dbReference type="EMBL" id="KAJ3446127.1"/>
    </source>
</evidence>
<dbReference type="AlphaFoldDB" id="A0AAV7ZW14"/>
<comment type="caution">
    <text evidence="2">The sequence shown here is derived from an EMBL/GenBank/DDBJ whole genome shotgun (WGS) entry which is preliminary data.</text>
</comment>
<feature type="compositionally biased region" description="Basic residues" evidence="1">
    <location>
        <begin position="193"/>
        <end position="205"/>
    </location>
</feature>
<proteinExistence type="predicted"/>
<feature type="compositionally biased region" description="Basic residues" evidence="1">
    <location>
        <begin position="236"/>
        <end position="253"/>
    </location>
</feature>
<organism evidence="2 3">
    <name type="scientific">Anaeramoeba flamelloides</name>
    <dbReference type="NCBI Taxonomy" id="1746091"/>
    <lineage>
        <taxon>Eukaryota</taxon>
        <taxon>Metamonada</taxon>
        <taxon>Anaeramoebidae</taxon>
        <taxon>Anaeramoeba</taxon>
    </lineage>
</organism>
<accession>A0AAV7ZW14</accession>